<gene>
    <name evidence="2" type="ORF">SMD11_2087</name>
</gene>
<dbReference type="Proteomes" id="UP000195755">
    <property type="component" value="Chromosome"/>
</dbReference>
<sequence length="262" mass="29241">MIYVAGEGARTEPEYFRLINKTFGDRPGREKFHLKVCEPSNPNGLRPEAVVDLVLSEAEKKGDQDCEKWAFFDRDAEDNRDTEIPRAMRKASENGVHVALSHPSFEIWLLLHFRPFTSQENGRDAEVIKQLRNHPKADGFKEYDKASGDRGKGLGGGRGEALMREARGREQAPIRNAVRNARKLVTSCPHGDCSPKRADDLLAASKAARADAGSSGETAPESYETWRTRTGHAADCDPLKRDPSSDVWRFLADLEIATEDSY</sequence>
<feature type="region of interest" description="Disordered" evidence="1">
    <location>
        <begin position="206"/>
        <end position="225"/>
    </location>
</feature>
<feature type="compositionally biased region" description="Basic and acidic residues" evidence="1">
    <location>
        <begin position="138"/>
        <end position="152"/>
    </location>
</feature>
<evidence type="ECO:0000256" key="1">
    <source>
        <dbReference type="SAM" id="MobiDB-lite"/>
    </source>
</evidence>
<accession>A0A1Z2L0A6</accession>
<evidence type="ECO:0008006" key="4">
    <source>
        <dbReference type="Google" id="ProtNLM"/>
    </source>
</evidence>
<protein>
    <recommendedName>
        <fullName evidence="4">RloB domain-containing protein</fullName>
    </recommendedName>
</protein>
<evidence type="ECO:0000313" key="2">
    <source>
        <dbReference type="EMBL" id="ARZ67739.1"/>
    </source>
</evidence>
<evidence type="ECO:0000313" key="3">
    <source>
        <dbReference type="Proteomes" id="UP000195755"/>
    </source>
</evidence>
<name>A0A1Z2L0A6_9ACTN</name>
<dbReference type="InterPro" id="IPR025591">
    <property type="entry name" value="RloB"/>
</dbReference>
<proteinExistence type="predicted"/>
<dbReference type="KEGG" id="salj:SMD11_2087"/>
<dbReference type="AlphaFoldDB" id="A0A1Z2L0A6"/>
<feature type="region of interest" description="Disordered" evidence="1">
    <location>
        <begin position="138"/>
        <end position="158"/>
    </location>
</feature>
<reference evidence="2 3" key="1">
    <citation type="submission" date="2017-06" db="EMBL/GenBank/DDBJ databases">
        <title>Streptomyces albireticuli Genome sequencing and assembly.</title>
        <authorList>
            <person name="Wang Y."/>
            <person name="Du B."/>
            <person name="Ding Y."/>
            <person name="Liu H."/>
            <person name="Hou Q."/>
            <person name="Liu K."/>
            <person name="Yao L."/>
            <person name="Wang C."/>
        </authorList>
    </citation>
    <scope>NUCLEOTIDE SEQUENCE [LARGE SCALE GENOMIC DNA]</scope>
    <source>
        <strain evidence="2 3">MDJK11</strain>
    </source>
</reference>
<dbReference type="Pfam" id="PF13707">
    <property type="entry name" value="RloB"/>
    <property type="match status" value="1"/>
</dbReference>
<feature type="compositionally biased region" description="Low complexity" evidence="1">
    <location>
        <begin position="206"/>
        <end position="216"/>
    </location>
</feature>
<organism evidence="2 3">
    <name type="scientific">Streptomyces albireticuli</name>
    <dbReference type="NCBI Taxonomy" id="1940"/>
    <lineage>
        <taxon>Bacteria</taxon>
        <taxon>Bacillati</taxon>
        <taxon>Actinomycetota</taxon>
        <taxon>Actinomycetes</taxon>
        <taxon>Kitasatosporales</taxon>
        <taxon>Streptomycetaceae</taxon>
        <taxon>Streptomyces</taxon>
    </lineage>
</organism>
<dbReference type="EMBL" id="CP021744">
    <property type="protein sequence ID" value="ARZ67739.1"/>
    <property type="molecule type" value="Genomic_DNA"/>
</dbReference>